<dbReference type="GeneID" id="88222998"/>
<evidence type="ECO:0000256" key="10">
    <source>
        <dbReference type="ARBA" id="ARBA00023136"/>
    </source>
</evidence>
<keyword evidence="6 11" id="KW-0812">Transmembrane</keyword>
<organism evidence="13 14">
    <name type="scientific">Methylococcus capsulatus</name>
    <dbReference type="NCBI Taxonomy" id="414"/>
    <lineage>
        <taxon>Bacteria</taxon>
        <taxon>Pseudomonadati</taxon>
        <taxon>Pseudomonadota</taxon>
        <taxon>Gammaproteobacteria</taxon>
        <taxon>Methylococcales</taxon>
        <taxon>Methylococcaceae</taxon>
        <taxon>Methylococcus</taxon>
    </lineage>
</organism>
<dbReference type="Pfam" id="PF03840">
    <property type="entry name" value="SecG"/>
    <property type="match status" value="1"/>
</dbReference>
<gene>
    <name evidence="13" type="primary">secG</name>
    <name evidence="13" type="ORF">MCNOR_0671</name>
</gene>
<comment type="caution">
    <text evidence="11">Lacks conserved residue(s) required for the propagation of feature annotation.</text>
</comment>
<dbReference type="PANTHER" id="PTHR34182">
    <property type="entry name" value="PROTEIN-EXPORT MEMBRANE PROTEIN SECG"/>
    <property type="match status" value="1"/>
</dbReference>
<keyword evidence="10 11" id="KW-0472">Membrane</keyword>
<evidence type="ECO:0000313" key="14">
    <source>
        <dbReference type="Proteomes" id="UP001158598"/>
    </source>
</evidence>
<accession>A0AA35UNE5</accession>
<evidence type="ECO:0000256" key="7">
    <source>
        <dbReference type="ARBA" id="ARBA00022927"/>
    </source>
</evidence>
<keyword evidence="5 11" id="KW-1003">Cell membrane</keyword>
<dbReference type="OMA" id="MYEVLMV"/>
<evidence type="ECO:0000256" key="12">
    <source>
        <dbReference type="SAM" id="MobiDB-lite"/>
    </source>
</evidence>
<evidence type="ECO:0000313" key="13">
    <source>
        <dbReference type="EMBL" id="CAI8752024.1"/>
    </source>
</evidence>
<reference evidence="13" key="1">
    <citation type="submission" date="2023-03" db="EMBL/GenBank/DDBJ databases">
        <authorList>
            <person name="Pearce D."/>
        </authorList>
    </citation>
    <scope>NUCLEOTIDE SEQUENCE</scope>
    <source>
        <strain evidence="13">Mc</strain>
    </source>
</reference>
<dbReference type="GO" id="GO:0043952">
    <property type="term" value="P:protein transport by the Sec complex"/>
    <property type="evidence" value="ECO:0007669"/>
    <property type="project" value="TreeGrafter"/>
</dbReference>
<name>A0AA35UNE5_METCP</name>
<dbReference type="AlphaFoldDB" id="A0AA35UNE5"/>
<dbReference type="PANTHER" id="PTHR34182:SF1">
    <property type="entry name" value="PROTEIN-EXPORT MEMBRANE PROTEIN SECG"/>
    <property type="match status" value="1"/>
</dbReference>
<keyword evidence="8 11" id="KW-1133">Transmembrane helix</keyword>
<evidence type="ECO:0000256" key="3">
    <source>
        <dbReference type="ARBA" id="ARBA00017876"/>
    </source>
</evidence>
<dbReference type="GO" id="GO:0009306">
    <property type="term" value="P:protein secretion"/>
    <property type="evidence" value="ECO:0007669"/>
    <property type="project" value="UniProtKB-UniRule"/>
</dbReference>
<dbReference type="GO" id="GO:0015450">
    <property type="term" value="F:protein-transporting ATPase activity"/>
    <property type="evidence" value="ECO:0007669"/>
    <property type="project" value="UniProtKB-UniRule"/>
</dbReference>
<feature type="region of interest" description="Disordered" evidence="12">
    <location>
        <begin position="93"/>
        <end position="117"/>
    </location>
</feature>
<keyword evidence="7 11" id="KW-0653">Protein transport</keyword>
<evidence type="ECO:0000256" key="2">
    <source>
        <dbReference type="ARBA" id="ARBA00008445"/>
    </source>
</evidence>
<dbReference type="PRINTS" id="PR01651">
    <property type="entry name" value="SECGEXPORT"/>
</dbReference>
<dbReference type="InterPro" id="IPR004692">
    <property type="entry name" value="SecG"/>
</dbReference>
<proteinExistence type="inferred from homology"/>
<comment type="subcellular location">
    <subcellularLocation>
        <location evidence="1 11">Cell membrane</location>
        <topology evidence="1 11">Multi-pass membrane protein</topology>
    </subcellularLocation>
</comment>
<dbReference type="GO" id="GO:0005886">
    <property type="term" value="C:plasma membrane"/>
    <property type="evidence" value="ECO:0007669"/>
    <property type="project" value="UniProtKB-SubCell"/>
</dbReference>
<comment type="similarity">
    <text evidence="2 11">Belongs to the SecG family.</text>
</comment>
<dbReference type="EMBL" id="OX458332">
    <property type="protein sequence ID" value="CAI8752024.1"/>
    <property type="molecule type" value="Genomic_DNA"/>
</dbReference>
<feature type="transmembrane region" description="Helical" evidence="11">
    <location>
        <begin position="51"/>
        <end position="73"/>
    </location>
</feature>
<evidence type="ECO:0000256" key="1">
    <source>
        <dbReference type="ARBA" id="ARBA00004651"/>
    </source>
</evidence>
<dbReference type="NCBIfam" id="TIGR00810">
    <property type="entry name" value="secG"/>
    <property type="match status" value="1"/>
</dbReference>
<comment type="function">
    <text evidence="11">Involved in protein export. Participates in an early event of protein translocation.</text>
</comment>
<dbReference type="RefSeq" id="WP_010960016.1">
    <property type="nucleotide sequence ID" value="NZ_CP079096.1"/>
</dbReference>
<keyword evidence="4 11" id="KW-0813">Transport</keyword>
<evidence type="ECO:0000256" key="6">
    <source>
        <dbReference type="ARBA" id="ARBA00022692"/>
    </source>
</evidence>
<sequence length="117" mass="11866">MIQALTVFHVLLALSIVGLVLLQQGRGADAGAGFGGGSSGSLFGARGAASFLSRTTAILATLFFGTSLTLAYLSGHVDNKRLDIMDVPAVQQSQPDMPAVAPEPAKSGSDVPAQPAQ</sequence>
<evidence type="ECO:0000256" key="4">
    <source>
        <dbReference type="ARBA" id="ARBA00022448"/>
    </source>
</evidence>
<keyword evidence="9 11" id="KW-0811">Translocation</keyword>
<evidence type="ECO:0000256" key="8">
    <source>
        <dbReference type="ARBA" id="ARBA00022989"/>
    </source>
</evidence>
<evidence type="ECO:0000256" key="11">
    <source>
        <dbReference type="RuleBase" id="RU365087"/>
    </source>
</evidence>
<dbReference type="GO" id="GO:0065002">
    <property type="term" value="P:intracellular protein transmembrane transport"/>
    <property type="evidence" value="ECO:0007669"/>
    <property type="project" value="TreeGrafter"/>
</dbReference>
<evidence type="ECO:0000256" key="5">
    <source>
        <dbReference type="ARBA" id="ARBA00022475"/>
    </source>
</evidence>
<dbReference type="Proteomes" id="UP001158598">
    <property type="component" value="Chromosome"/>
</dbReference>
<protein>
    <recommendedName>
        <fullName evidence="3 11">Protein-export membrane protein SecG</fullName>
    </recommendedName>
</protein>
<evidence type="ECO:0000256" key="9">
    <source>
        <dbReference type="ARBA" id="ARBA00023010"/>
    </source>
</evidence>